<dbReference type="STRING" id="930152.SAMN05216565_11291"/>
<dbReference type="RefSeq" id="WP_090858118.1">
    <property type="nucleotide sequence ID" value="NZ_FNJU01000012.1"/>
</dbReference>
<evidence type="ECO:0000256" key="1">
    <source>
        <dbReference type="SAM" id="Phobius"/>
    </source>
</evidence>
<evidence type="ECO:0000313" key="3">
    <source>
        <dbReference type="EMBL" id="SDP91990.1"/>
    </source>
</evidence>
<organism evidence="3 4">
    <name type="scientific">Litchfieldia salsa</name>
    <dbReference type="NCBI Taxonomy" id="930152"/>
    <lineage>
        <taxon>Bacteria</taxon>
        <taxon>Bacillati</taxon>
        <taxon>Bacillota</taxon>
        <taxon>Bacilli</taxon>
        <taxon>Bacillales</taxon>
        <taxon>Bacillaceae</taxon>
        <taxon>Litchfieldia</taxon>
    </lineage>
</organism>
<name>A0A1H0WMP3_9BACI</name>
<dbReference type="PROSITE" id="PS50234">
    <property type="entry name" value="VWFA"/>
    <property type="match status" value="1"/>
</dbReference>
<dbReference type="OrthoDB" id="9780136at2"/>
<sequence length="587" mass="67168">MQFLYPWFFLLSFFIAAVILFYFFRKQYEERKIPSNLLWEQVLNEWQASPWLKKLQQNLLFWLQILALLLLMFALIRPFWMQNDLQGNDLILIVDTSASMSAEYGNATRFIVVKEELGKLADKLNGQEVTIIRAGPKPEILLSKETDKSQVNQTIDELELSYNHESMENTVNLAVSLATGKETAIHIFSDSVSRDVLSEVEQYVEVHNIGKETSNLAIISFGVAPVSKEISGVAVLENQSKKEQEVTFEIHSENELLFEEKVRISGQEEFVVQIPSLPEKPYYEARIKEDDGYQADNELTSIYTDNNPAIFTIGDINPFVVKGFQTIGVEVLQTEVKNVVESMNGIFITHSNSLSELPKMPLILFNSSEEKIKLTEPIVAENDSLLKYVDHESIYIDSAVKELEGEWETILKSGSVPLIQKGKHDGQPLIVVNFGLTDSDWPLQPSFPIFLYNSYQWLSQQTNFLGYFSPGEEKWLNVSEGSPTWAIFDGEDENLYTLDLSKESFKAPFLPGTYQAVAGDKINYFSVLIDDREKLPSFETSFKMNELKSQGKSEIESRNDVLWFWLAFIGLLFIALEWEVYRRGFRG</sequence>
<dbReference type="AlphaFoldDB" id="A0A1H0WMP3"/>
<dbReference type="EMBL" id="FNJU01000012">
    <property type="protein sequence ID" value="SDP91990.1"/>
    <property type="molecule type" value="Genomic_DNA"/>
</dbReference>
<dbReference type="PANTHER" id="PTHR37464">
    <property type="entry name" value="BLL2463 PROTEIN"/>
    <property type="match status" value="1"/>
</dbReference>
<protein>
    <submittedName>
        <fullName evidence="3">von Willebrand factor type A domain-containing protein</fullName>
    </submittedName>
</protein>
<keyword evidence="1" id="KW-0472">Membrane</keyword>
<dbReference type="SUPFAM" id="SSF53300">
    <property type="entry name" value="vWA-like"/>
    <property type="match status" value="1"/>
</dbReference>
<evidence type="ECO:0000259" key="2">
    <source>
        <dbReference type="PROSITE" id="PS50234"/>
    </source>
</evidence>
<dbReference type="Pfam" id="PF07584">
    <property type="entry name" value="BatA"/>
    <property type="match status" value="1"/>
</dbReference>
<dbReference type="InterPro" id="IPR002035">
    <property type="entry name" value="VWF_A"/>
</dbReference>
<dbReference type="Gene3D" id="3.40.50.410">
    <property type="entry name" value="von Willebrand factor, type A domain"/>
    <property type="match status" value="1"/>
</dbReference>
<dbReference type="Pfam" id="PF13519">
    <property type="entry name" value="VWA_2"/>
    <property type="match status" value="1"/>
</dbReference>
<keyword evidence="1" id="KW-1133">Transmembrane helix</keyword>
<feature type="transmembrane region" description="Helical" evidence="1">
    <location>
        <begin position="6"/>
        <end position="24"/>
    </location>
</feature>
<accession>A0A1H0WMP3</accession>
<keyword evidence="1" id="KW-0812">Transmembrane</keyword>
<proteinExistence type="predicted"/>
<feature type="domain" description="VWFA" evidence="2">
    <location>
        <begin position="89"/>
        <end position="274"/>
    </location>
</feature>
<reference evidence="4" key="1">
    <citation type="submission" date="2016-10" db="EMBL/GenBank/DDBJ databases">
        <authorList>
            <person name="Varghese N."/>
            <person name="Submissions S."/>
        </authorList>
    </citation>
    <scope>NUCLEOTIDE SEQUENCE [LARGE SCALE GENOMIC DNA]</scope>
    <source>
        <strain evidence="4">IBRC-M10078</strain>
    </source>
</reference>
<dbReference type="PANTHER" id="PTHR37464:SF1">
    <property type="entry name" value="BLL2463 PROTEIN"/>
    <property type="match status" value="1"/>
</dbReference>
<dbReference type="InterPro" id="IPR024163">
    <property type="entry name" value="Aerotolerance_reg_N"/>
</dbReference>
<keyword evidence="4" id="KW-1185">Reference proteome</keyword>
<dbReference type="InterPro" id="IPR036465">
    <property type="entry name" value="vWFA_dom_sf"/>
</dbReference>
<feature type="transmembrane region" description="Helical" evidence="1">
    <location>
        <begin position="562"/>
        <end position="581"/>
    </location>
</feature>
<feature type="transmembrane region" description="Helical" evidence="1">
    <location>
        <begin position="59"/>
        <end position="80"/>
    </location>
</feature>
<gene>
    <name evidence="3" type="ORF">SAMN05216565_11291</name>
</gene>
<dbReference type="Proteomes" id="UP000199159">
    <property type="component" value="Unassembled WGS sequence"/>
</dbReference>
<evidence type="ECO:0000313" key="4">
    <source>
        <dbReference type="Proteomes" id="UP000199159"/>
    </source>
</evidence>